<keyword evidence="9 12" id="KW-0119">Carbohydrate metabolism</keyword>
<dbReference type="RefSeq" id="WP_149852636.1">
    <property type="nucleotide sequence ID" value="NZ_VUOB01000053.1"/>
</dbReference>
<dbReference type="PANTHER" id="PTHR43447">
    <property type="entry name" value="ALPHA-AMYLASE"/>
    <property type="match status" value="1"/>
</dbReference>
<dbReference type="Gene3D" id="3.20.20.80">
    <property type="entry name" value="Glycosidases"/>
    <property type="match status" value="1"/>
</dbReference>
<reference evidence="16 17" key="2">
    <citation type="submission" date="2019-09" db="EMBL/GenBank/DDBJ databases">
        <authorList>
            <person name="Jin C."/>
        </authorList>
    </citation>
    <scope>NUCLEOTIDE SEQUENCE [LARGE SCALE GENOMIC DNA]</scope>
    <source>
        <strain evidence="16 17">AN110305</strain>
    </source>
</reference>
<keyword evidence="10 12" id="KW-0326">Glycosidase</keyword>
<dbReference type="Pfam" id="PF00128">
    <property type="entry name" value="Alpha-amylase"/>
    <property type="match status" value="1"/>
</dbReference>
<evidence type="ECO:0000256" key="13">
    <source>
        <dbReference type="SAM" id="SignalP"/>
    </source>
</evidence>
<reference evidence="16 17" key="1">
    <citation type="submission" date="2019-09" db="EMBL/GenBank/DDBJ databases">
        <title>Goodfellowia gen. nov., a new genus of the Pseudonocardineae related to Actinoalloteichus, containing Goodfellowia coeruleoviolacea gen. nov., comb. nov. gen. nov., comb. nov.</title>
        <authorList>
            <person name="Labeda D."/>
        </authorList>
    </citation>
    <scope>NUCLEOTIDE SEQUENCE [LARGE SCALE GENOMIC DNA]</scope>
    <source>
        <strain evidence="16 17">AN110305</strain>
    </source>
</reference>
<evidence type="ECO:0000259" key="15">
    <source>
        <dbReference type="SMART" id="SM00642"/>
    </source>
</evidence>
<dbReference type="GO" id="GO:0004556">
    <property type="term" value="F:alpha-amylase activity"/>
    <property type="evidence" value="ECO:0007669"/>
    <property type="project" value="UniProtKB-UniRule"/>
</dbReference>
<comment type="catalytic activity">
    <reaction evidence="1 12">
        <text>Endohydrolysis of (1-&gt;4)-alpha-D-glucosidic linkages in polysaccharides containing three or more (1-&gt;4)-alpha-linked D-glucose units.</text>
        <dbReference type="EC" id="3.2.1.1"/>
    </reaction>
</comment>
<comment type="caution">
    <text evidence="16">The sequence shown here is derived from an EMBL/GenBank/DDBJ whole genome shotgun (WGS) entry which is preliminary data.</text>
</comment>
<evidence type="ECO:0000256" key="2">
    <source>
        <dbReference type="ARBA" id="ARBA00001913"/>
    </source>
</evidence>
<evidence type="ECO:0000256" key="3">
    <source>
        <dbReference type="ARBA" id="ARBA00008061"/>
    </source>
</evidence>
<evidence type="ECO:0000256" key="10">
    <source>
        <dbReference type="ARBA" id="ARBA00023295"/>
    </source>
</evidence>
<dbReference type="OrthoDB" id="9805159at2"/>
<evidence type="ECO:0000259" key="14">
    <source>
        <dbReference type="SMART" id="SM00632"/>
    </source>
</evidence>
<evidence type="ECO:0000256" key="5">
    <source>
        <dbReference type="ARBA" id="ARBA00017303"/>
    </source>
</evidence>
<dbReference type="Gene3D" id="2.60.40.1180">
    <property type="entry name" value="Golgi alpha-mannosidase II"/>
    <property type="match status" value="1"/>
</dbReference>
<evidence type="ECO:0000256" key="6">
    <source>
        <dbReference type="ARBA" id="ARBA00022723"/>
    </source>
</evidence>
<comment type="cofactor">
    <cofactor evidence="2">
        <name>Ca(2+)</name>
        <dbReference type="ChEBI" id="CHEBI:29108"/>
    </cofactor>
</comment>
<protein>
    <recommendedName>
        <fullName evidence="5 12">Alpha-amylase</fullName>
        <ecNumber evidence="4 12">3.2.1.1</ecNumber>
    </recommendedName>
</protein>
<dbReference type="InterPro" id="IPR031319">
    <property type="entry name" value="A-amylase_C"/>
</dbReference>
<dbReference type="AlphaFoldDB" id="A0A5B2WZR8"/>
<feature type="signal peptide" evidence="13">
    <location>
        <begin position="1"/>
        <end position="20"/>
    </location>
</feature>
<dbReference type="EMBL" id="VUOB01000053">
    <property type="protein sequence ID" value="KAA2256106.1"/>
    <property type="molecule type" value="Genomic_DNA"/>
</dbReference>
<dbReference type="SMART" id="SM00632">
    <property type="entry name" value="Aamy_C"/>
    <property type="match status" value="1"/>
</dbReference>
<organism evidence="16 17">
    <name type="scientific">Solihabitans fulvus</name>
    <dbReference type="NCBI Taxonomy" id="1892852"/>
    <lineage>
        <taxon>Bacteria</taxon>
        <taxon>Bacillati</taxon>
        <taxon>Actinomycetota</taxon>
        <taxon>Actinomycetes</taxon>
        <taxon>Pseudonocardiales</taxon>
        <taxon>Pseudonocardiaceae</taxon>
        <taxon>Solihabitans</taxon>
    </lineage>
</organism>
<dbReference type="Pfam" id="PF02806">
    <property type="entry name" value="Alpha-amylase_C"/>
    <property type="match status" value="1"/>
</dbReference>
<gene>
    <name evidence="16" type="ORF">F0L68_27070</name>
</gene>
<evidence type="ECO:0000256" key="9">
    <source>
        <dbReference type="ARBA" id="ARBA00023277"/>
    </source>
</evidence>
<evidence type="ECO:0000256" key="7">
    <source>
        <dbReference type="ARBA" id="ARBA00022801"/>
    </source>
</evidence>
<keyword evidence="13" id="KW-0732">Signal</keyword>
<feature type="domain" description="Glycosyl hydrolase family 13 catalytic" evidence="15">
    <location>
        <begin position="40"/>
        <end position="386"/>
    </location>
</feature>
<comment type="similarity">
    <text evidence="3 11">Belongs to the glycosyl hydrolase 13 family.</text>
</comment>
<dbReference type="SUPFAM" id="SSF51011">
    <property type="entry name" value="Glycosyl hydrolase domain"/>
    <property type="match status" value="1"/>
</dbReference>
<keyword evidence="17" id="KW-1185">Reference proteome</keyword>
<dbReference type="SUPFAM" id="SSF51445">
    <property type="entry name" value="(Trans)glycosidases"/>
    <property type="match status" value="1"/>
</dbReference>
<dbReference type="GO" id="GO:0005975">
    <property type="term" value="P:carbohydrate metabolic process"/>
    <property type="evidence" value="ECO:0007669"/>
    <property type="project" value="InterPro"/>
</dbReference>
<feature type="domain" description="Alpha-amylase C-terminal" evidence="14">
    <location>
        <begin position="395"/>
        <end position="477"/>
    </location>
</feature>
<name>A0A5B2WZR8_9PSEU</name>
<keyword evidence="7 12" id="KW-0378">Hydrolase</keyword>
<sequence length="477" mass="51543">MGFRRLIPAAALLAAGYLAACGSAPLLAPKAGATPSGDRDVIAQLFEWNWPSVGAECHDHLGPSGYGYVQVSPPQEPVQGTQWWTEYQPVSYRIESRKGTRAEFAGMVTACHDAGVKVIADAVVNHMEGSDAPGTGWAGSSYGHFDYPGIYQYQDFHHCGRNGNDDIVNYDDRYEVQNCQLVHLADLDTGSDHVRDRIAGYLNDLLSLGVDGFRIDAAKHIAAADIAAIEAKLSRPPYIVQEVIPGPGQPIQPTEYTGNGDVHEFQYAWDLKRMFQTDKIKYLNNFGEAWGYFAGDRAVPFVANHDTERNGSTLSFRDGATYTLGYVFMLAWPYGSPTVMSGFDFGNNDQGAPTDGSGRIANPTCYANGWHCEQRWQPISGMVGFHNAVRGTAVTGWWDDGDNLIVFGRGARGFVVVNNENAPASRSYHTSLPAGVYCDVVHGAPSGGGCSGPSYSVNADGWFTATVGAHDAVALHV</sequence>
<dbReference type="CDD" id="cd11317">
    <property type="entry name" value="AmyAc_bac_euk_AmyA"/>
    <property type="match status" value="1"/>
</dbReference>
<evidence type="ECO:0000256" key="4">
    <source>
        <dbReference type="ARBA" id="ARBA00012595"/>
    </source>
</evidence>
<evidence type="ECO:0000313" key="16">
    <source>
        <dbReference type="EMBL" id="KAA2256106.1"/>
    </source>
</evidence>
<evidence type="ECO:0000256" key="8">
    <source>
        <dbReference type="ARBA" id="ARBA00022837"/>
    </source>
</evidence>
<evidence type="ECO:0000256" key="1">
    <source>
        <dbReference type="ARBA" id="ARBA00000548"/>
    </source>
</evidence>
<dbReference type="InterPro" id="IPR006048">
    <property type="entry name" value="A-amylase/branching_C"/>
</dbReference>
<evidence type="ECO:0000256" key="11">
    <source>
        <dbReference type="RuleBase" id="RU003615"/>
    </source>
</evidence>
<dbReference type="InterPro" id="IPR013780">
    <property type="entry name" value="Glyco_hydro_b"/>
</dbReference>
<keyword evidence="8" id="KW-0106">Calcium</keyword>
<dbReference type="InterPro" id="IPR006047">
    <property type="entry name" value="GH13_cat_dom"/>
</dbReference>
<dbReference type="PRINTS" id="PR00110">
    <property type="entry name" value="ALPHAAMYLASE"/>
</dbReference>
<dbReference type="InterPro" id="IPR006046">
    <property type="entry name" value="Alpha_amylase"/>
</dbReference>
<evidence type="ECO:0000313" key="17">
    <source>
        <dbReference type="Proteomes" id="UP000323454"/>
    </source>
</evidence>
<feature type="chain" id="PRO_5039451288" description="Alpha-amylase" evidence="13">
    <location>
        <begin position="21"/>
        <end position="477"/>
    </location>
</feature>
<dbReference type="Proteomes" id="UP000323454">
    <property type="component" value="Unassembled WGS sequence"/>
</dbReference>
<evidence type="ECO:0000256" key="12">
    <source>
        <dbReference type="RuleBase" id="RU361134"/>
    </source>
</evidence>
<proteinExistence type="inferred from homology"/>
<dbReference type="GO" id="GO:0046872">
    <property type="term" value="F:metal ion binding"/>
    <property type="evidence" value="ECO:0007669"/>
    <property type="project" value="UniProtKB-KW"/>
</dbReference>
<accession>A0A5B2WZR8</accession>
<keyword evidence="6" id="KW-0479">Metal-binding</keyword>
<dbReference type="InterPro" id="IPR017853">
    <property type="entry name" value="GH"/>
</dbReference>
<dbReference type="SMART" id="SM00642">
    <property type="entry name" value="Aamy"/>
    <property type="match status" value="1"/>
</dbReference>
<dbReference type="EC" id="3.2.1.1" evidence="4 12"/>